<gene>
    <name evidence="1" type="ORF">A2803_01375</name>
</gene>
<name>A0A1F7YZH6_9BACT</name>
<organism evidence="1 2">
    <name type="scientific">Candidatus Woesebacteria bacterium RIFCSPHIGHO2_01_FULL_44_21</name>
    <dbReference type="NCBI Taxonomy" id="1802503"/>
    <lineage>
        <taxon>Bacteria</taxon>
        <taxon>Candidatus Woeseibacteriota</taxon>
    </lineage>
</organism>
<comment type="caution">
    <text evidence="1">The sequence shown here is derived from an EMBL/GenBank/DDBJ whole genome shotgun (WGS) entry which is preliminary data.</text>
</comment>
<dbReference type="Proteomes" id="UP000178870">
    <property type="component" value="Unassembled WGS sequence"/>
</dbReference>
<reference evidence="1 2" key="1">
    <citation type="journal article" date="2016" name="Nat. Commun.">
        <title>Thousands of microbial genomes shed light on interconnected biogeochemical processes in an aquifer system.</title>
        <authorList>
            <person name="Anantharaman K."/>
            <person name="Brown C.T."/>
            <person name="Hug L.A."/>
            <person name="Sharon I."/>
            <person name="Castelle C.J."/>
            <person name="Probst A.J."/>
            <person name="Thomas B.C."/>
            <person name="Singh A."/>
            <person name="Wilkins M.J."/>
            <person name="Karaoz U."/>
            <person name="Brodie E.L."/>
            <person name="Williams K.H."/>
            <person name="Hubbard S.S."/>
            <person name="Banfield J.F."/>
        </authorList>
    </citation>
    <scope>NUCLEOTIDE SEQUENCE [LARGE SCALE GENOMIC DNA]</scope>
</reference>
<proteinExistence type="predicted"/>
<protein>
    <submittedName>
        <fullName evidence="1">Uncharacterized protein</fullName>
    </submittedName>
</protein>
<dbReference type="EMBL" id="MGGP01000013">
    <property type="protein sequence ID" value="OGM32691.1"/>
    <property type="molecule type" value="Genomic_DNA"/>
</dbReference>
<evidence type="ECO:0000313" key="2">
    <source>
        <dbReference type="Proteomes" id="UP000178870"/>
    </source>
</evidence>
<dbReference type="AlphaFoldDB" id="A0A1F7YZH6"/>
<evidence type="ECO:0000313" key="1">
    <source>
        <dbReference type="EMBL" id="OGM32691.1"/>
    </source>
</evidence>
<sequence>MKIRKPLKHKGFINIPRRVTLLLRDGNLDFGFYNFLLHEVDWYKPHPTFGCIPKTDIDLAIDGGCHPSTIGRRKAKLLKYGLIEITENGYMKIKDFEKFTMRVAMKLSHLEVATLHEDIAQTQSIIAEVQSQIANPQHNRQEIEGSFNTYPHNDSKVSNDEIVNLDDIPF</sequence>
<accession>A0A1F7YZH6</accession>